<organism evidence="2 3">
    <name type="scientific">Bifidobacterium psychraerophilum</name>
    <dbReference type="NCBI Taxonomy" id="218140"/>
    <lineage>
        <taxon>Bacteria</taxon>
        <taxon>Bacillati</taxon>
        <taxon>Actinomycetota</taxon>
        <taxon>Actinomycetes</taxon>
        <taxon>Bifidobacteriales</taxon>
        <taxon>Bifidobacteriaceae</taxon>
        <taxon>Bifidobacterium</taxon>
    </lineage>
</organism>
<dbReference type="RefSeq" id="WP_202961810.1">
    <property type="nucleotide sequence ID" value="NZ_JALCNH010000021.1"/>
</dbReference>
<feature type="domain" description="N-acetyltransferase" evidence="1">
    <location>
        <begin position="1"/>
        <end position="125"/>
    </location>
</feature>
<dbReference type="eggNOG" id="COG0456">
    <property type="taxonomic scope" value="Bacteria"/>
</dbReference>
<keyword evidence="2" id="KW-0808">Transferase</keyword>
<evidence type="ECO:0000313" key="2">
    <source>
        <dbReference type="EMBL" id="KFI81576.1"/>
    </source>
</evidence>
<evidence type="ECO:0000259" key="1">
    <source>
        <dbReference type="PROSITE" id="PS51186"/>
    </source>
</evidence>
<dbReference type="InterPro" id="IPR000182">
    <property type="entry name" value="GNAT_dom"/>
</dbReference>
<dbReference type="CDD" id="cd04301">
    <property type="entry name" value="NAT_SF"/>
    <property type="match status" value="1"/>
</dbReference>
<dbReference type="EMBL" id="JGZI01000010">
    <property type="protein sequence ID" value="KFI81576.1"/>
    <property type="molecule type" value="Genomic_DNA"/>
</dbReference>
<dbReference type="Proteomes" id="UP000029050">
    <property type="component" value="Unassembled WGS sequence"/>
</dbReference>
<dbReference type="InterPro" id="IPR016181">
    <property type="entry name" value="Acyl_CoA_acyltransferase"/>
</dbReference>
<name>A0A087CE76_9BIFI</name>
<dbReference type="STRING" id="218140.BPSY_1985"/>
<evidence type="ECO:0000313" key="3">
    <source>
        <dbReference type="Proteomes" id="UP000029050"/>
    </source>
</evidence>
<proteinExistence type="predicted"/>
<dbReference type="PROSITE" id="PS51186">
    <property type="entry name" value="GNAT"/>
    <property type="match status" value="1"/>
</dbReference>
<dbReference type="GeneID" id="98301175"/>
<dbReference type="GO" id="GO:0016747">
    <property type="term" value="F:acyltransferase activity, transferring groups other than amino-acyl groups"/>
    <property type="evidence" value="ECO:0007669"/>
    <property type="project" value="InterPro"/>
</dbReference>
<gene>
    <name evidence="2" type="ORF">BPSY_1985</name>
</gene>
<dbReference type="Gene3D" id="3.40.630.30">
    <property type="match status" value="1"/>
</dbReference>
<keyword evidence="3" id="KW-1185">Reference proteome</keyword>
<sequence length="125" mass="14077">MKLWIEGNTDAHDFIPITHWNSNFEAVRGMIGNADIRVYDDEGVKGFIGLDGDYIAGLFVCRAYRSRGIGKALLDSVKDDHGSLTLNVYVKNSKALAFYLREGFTRMKEDIDEVTGEHEIVMMLS</sequence>
<comment type="caution">
    <text evidence="2">The sequence shown here is derived from an EMBL/GenBank/DDBJ whole genome shotgun (WGS) entry which is preliminary data.</text>
</comment>
<dbReference type="SUPFAM" id="SSF55729">
    <property type="entry name" value="Acyl-CoA N-acyltransferases (Nat)"/>
    <property type="match status" value="1"/>
</dbReference>
<reference evidence="2 3" key="1">
    <citation type="submission" date="2014-03" db="EMBL/GenBank/DDBJ databases">
        <title>Genomics of Bifidobacteria.</title>
        <authorList>
            <person name="Ventura M."/>
            <person name="Milani C."/>
            <person name="Lugli G.A."/>
        </authorList>
    </citation>
    <scope>NUCLEOTIDE SEQUENCE [LARGE SCALE GENOMIC DNA]</scope>
    <source>
        <strain evidence="2 3">LMG 21775</strain>
    </source>
</reference>
<dbReference type="AlphaFoldDB" id="A0A087CE76"/>
<dbReference type="Pfam" id="PF13508">
    <property type="entry name" value="Acetyltransf_7"/>
    <property type="match status" value="1"/>
</dbReference>
<protein>
    <submittedName>
        <fullName evidence="2">Acetyltransferase, GNAT family</fullName>
    </submittedName>
</protein>
<accession>A0A087CE76</accession>